<sequence>MNWGFPAMTTPPPPPGPNGPGQTITVNKDNVLEVRRVVLSATDEARHKLQRLQREFGITAPAKDRISVAATHTWNGNLFANADSHYQRLMQYIVNVEDLGKQLEEAAKQYGYTEDDIMASFSTQAKQH</sequence>
<evidence type="ECO:0000313" key="2">
    <source>
        <dbReference type="EMBL" id="GAA0506624.1"/>
    </source>
</evidence>
<evidence type="ECO:0008006" key="4">
    <source>
        <dbReference type="Google" id="ProtNLM"/>
    </source>
</evidence>
<evidence type="ECO:0000313" key="3">
    <source>
        <dbReference type="Proteomes" id="UP001500729"/>
    </source>
</evidence>
<dbReference type="EMBL" id="BAAAGS010000001">
    <property type="protein sequence ID" value="GAA0506624.1"/>
    <property type="molecule type" value="Genomic_DNA"/>
</dbReference>
<reference evidence="3" key="1">
    <citation type="journal article" date="2019" name="Int. J. Syst. Evol. Microbiol.">
        <title>The Global Catalogue of Microorganisms (GCM) 10K type strain sequencing project: providing services to taxonomists for standard genome sequencing and annotation.</title>
        <authorList>
            <consortium name="The Broad Institute Genomics Platform"/>
            <consortium name="The Broad Institute Genome Sequencing Center for Infectious Disease"/>
            <person name="Wu L."/>
            <person name="Ma J."/>
        </authorList>
    </citation>
    <scope>NUCLEOTIDE SEQUENCE [LARGE SCALE GENOMIC DNA]</scope>
    <source>
        <strain evidence="3">JCM 10303</strain>
    </source>
</reference>
<name>A0ABP3LSV5_SACER</name>
<feature type="region of interest" description="Disordered" evidence="1">
    <location>
        <begin position="1"/>
        <end position="20"/>
    </location>
</feature>
<organism evidence="2 3">
    <name type="scientific">Saccharopolyspora erythraea</name>
    <name type="common">Streptomyces erythraeus</name>
    <dbReference type="NCBI Taxonomy" id="1836"/>
    <lineage>
        <taxon>Bacteria</taxon>
        <taxon>Bacillati</taxon>
        <taxon>Actinomycetota</taxon>
        <taxon>Actinomycetes</taxon>
        <taxon>Pseudonocardiales</taxon>
        <taxon>Pseudonocardiaceae</taxon>
        <taxon>Saccharopolyspora</taxon>
    </lineage>
</organism>
<keyword evidence="3" id="KW-1185">Reference proteome</keyword>
<dbReference type="Proteomes" id="UP001500729">
    <property type="component" value="Unassembled WGS sequence"/>
</dbReference>
<feature type="compositionally biased region" description="Pro residues" evidence="1">
    <location>
        <begin position="9"/>
        <end position="18"/>
    </location>
</feature>
<protein>
    <recommendedName>
        <fullName evidence="4">PE domain-containing protein</fullName>
    </recommendedName>
</protein>
<gene>
    <name evidence="2" type="ORF">GCM10009533_01700</name>
</gene>
<comment type="caution">
    <text evidence="2">The sequence shown here is derived from an EMBL/GenBank/DDBJ whole genome shotgun (WGS) entry which is preliminary data.</text>
</comment>
<accession>A0ABP3LSV5</accession>
<evidence type="ECO:0000256" key="1">
    <source>
        <dbReference type="SAM" id="MobiDB-lite"/>
    </source>
</evidence>
<proteinExistence type="predicted"/>